<reference evidence="4" key="1">
    <citation type="submission" date="2022-12" db="EMBL/GenBank/DDBJ databases">
        <title>Paraconexibacter alkalitolerans sp. nov. and Baekduia alba sp. nov., isolated from soil and emended description of the genera Paraconexibacter (Chun et al., 2020) and Baekduia (An et al., 2020).</title>
        <authorList>
            <person name="Vieira S."/>
            <person name="Huber K.J."/>
            <person name="Geppert A."/>
            <person name="Wolf J."/>
            <person name="Neumann-Schaal M."/>
            <person name="Muesken M."/>
            <person name="Overmann J."/>
        </authorList>
    </citation>
    <scope>NUCLEOTIDE SEQUENCE</scope>
    <source>
        <strain evidence="4">AEG42_29</strain>
    </source>
</reference>
<dbReference type="InterPro" id="IPR007168">
    <property type="entry name" value="Phageshock_PspC_N"/>
</dbReference>
<feature type="region of interest" description="Disordered" evidence="1">
    <location>
        <begin position="141"/>
        <end position="194"/>
    </location>
</feature>
<name>A0AAU7B0X7_9ACTN</name>
<dbReference type="Pfam" id="PF04024">
    <property type="entry name" value="PspC"/>
    <property type="match status" value="1"/>
</dbReference>
<sequence length="446" mass="43522">MSTSPTPVHAVPTLRRASGERRMLGLCAGIAQALDVPVLAVRLAVLLGALVAPGLTLVAYATGALIVPDDDGRGLLGGRPVATRDALLGWGLVGIAGIVLLAGDVGINDGVRGVLAGPLLLGGALAAGWVLLRGTGHDTAAAPGPGLASRPAAGPAPMAQAPAGSPAPATTTTAAWPAPGHAAAPATPTAAARGVEPTLRHATADPPADVVDAGRPVAPYVFGALALGTATFGALVVGGGVAVTTSRVAGLLAAVTAGVALTAIATAGRRGTAALLALAVLLGTATLAVAALPDQLRGGIGARTERPAAASDLQDRYRLGVGSLDIDLRDTRLPRGTTTVRGAVGVGNLTIWVPAGVRVRSIGPTLVTGVDRVNRAERADRTARAVAAGKAAAKGRTNPAAGRGSGKAKPSAKAAGRTAPVAAPARTLLIDADTPHGSAAVLAYGP</sequence>
<dbReference type="AlphaFoldDB" id="A0AAU7B0X7"/>
<evidence type="ECO:0000256" key="2">
    <source>
        <dbReference type="SAM" id="Phobius"/>
    </source>
</evidence>
<evidence type="ECO:0000256" key="1">
    <source>
        <dbReference type="SAM" id="MobiDB-lite"/>
    </source>
</evidence>
<feature type="transmembrane region" description="Helical" evidence="2">
    <location>
        <begin position="220"/>
        <end position="241"/>
    </location>
</feature>
<feature type="transmembrane region" description="Helical" evidence="2">
    <location>
        <begin position="248"/>
        <end position="267"/>
    </location>
</feature>
<organism evidence="4">
    <name type="scientific">Paraconexibacter sp. AEG42_29</name>
    <dbReference type="NCBI Taxonomy" id="2997339"/>
    <lineage>
        <taxon>Bacteria</taxon>
        <taxon>Bacillati</taxon>
        <taxon>Actinomycetota</taxon>
        <taxon>Thermoleophilia</taxon>
        <taxon>Solirubrobacterales</taxon>
        <taxon>Paraconexibacteraceae</taxon>
        <taxon>Paraconexibacter</taxon>
    </lineage>
</organism>
<feature type="transmembrane region" description="Helical" evidence="2">
    <location>
        <begin position="273"/>
        <end position="293"/>
    </location>
</feature>
<keyword evidence="2" id="KW-0812">Transmembrane</keyword>
<evidence type="ECO:0000313" key="4">
    <source>
        <dbReference type="EMBL" id="XAY07533.1"/>
    </source>
</evidence>
<feature type="domain" description="Phage shock protein PspC N-terminal" evidence="3">
    <location>
        <begin position="13"/>
        <end position="69"/>
    </location>
</feature>
<feature type="transmembrane region" description="Helical" evidence="2">
    <location>
        <begin position="87"/>
        <end position="107"/>
    </location>
</feature>
<keyword evidence="2" id="KW-1133">Transmembrane helix</keyword>
<protein>
    <recommendedName>
        <fullName evidence="3">Phage shock protein PspC N-terminal domain-containing protein</fullName>
    </recommendedName>
</protein>
<keyword evidence="2" id="KW-0472">Membrane</keyword>
<evidence type="ECO:0000259" key="3">
    <source>
        <dbReference type="Pfam" id="PF04024"/>
    </source>
</evidence>
<accession>A0AAU7B0X7</accession>
<dbReference type="EMBL" id="CP114014">
    <property type="protein sequence ID" value="XAY07533.1"/>
    <property type="molecule type" value="Genomic_DNA"/>
</dbReference>
<dbReference type="KEGG" id="parq:DSM112329_04417"/>
<feature type="compositionally biased region" description="Low complexity" evidence="1">
    <location>
        <begin position="151"/>
        <end position="192"/>
    </location>
</feature>
<dbReference type="RefSeq" id="WP_354698725.1">
    <property type="nucleotide sequence ID" value="NZ_CP114014.1"/>
</dbReference>
<feature type="transmembrane region" description="Helical" evidence="2">
    <location>
        <begin position="43"/>
        <end position="67"/>
    </location>
</feature>
<gene>
    <name evidence="4" type="ORF">DSM112329_04417</name>
</gene>
<feature type="transmembrane region" description="Helical" evidence="2">
    <location>
        <begin position="114"/>
        <end position="132"/>
    </location>
</feature>
<proteinExistence type="predicted"/>
<feature type="region of interest" description="Disordered" evidence="1">
    <location>
        <begin position="388"/>
        <end position="420"/>
    </location>
</feature>